<proteinExistence type="predicted"/>
<feature type="region of interest" description="Disordered" evidence="1">
    <location>
        <begin position="50"/>
        <end position="88"/>
    </location>
</feature>
<organism evidence="2 3">
    <name type="scientific">Candidatus Buchananbacteria bacterium RIFCSPHIGHO2_01_FULL_47_11b</name>
    <dbReference type="NCBI Taxonomy" id="1797537"/>
    <lineage>
        <taxon>Bacteria</taxon>
        <taxon>Candidatus Buchananiibacteriota</taxon>
    </lineage>
</organism>
<evidence type="ECO:0008006" key="4">
    <source>
        <dbReference type="Google" id="ProtNLM"/>
    </source>
</evidence>
<feature type="compositionally biased region" description="Basic and acidic residues" evidence="1">
    <location>
        <begin position="9"/>
        <end position="26"/>
    </location>
</feature>
<protein>
    <recommendedName>
        <fullName evidence="4">Recombination endonuclease VII</fullName>
    </recommendedName>
</protein>
<dbReference type="Gene3D" id="3.40.1800.10">
    <property type="entry name" value="His-Me finger endonucleases"/>
    <property type="match status" value="1"/>
</dbReference>
<gene>
    <name evidence="2" type="ORF">A2840_03000</name>
</gene>
<dbReference type="InterPro" id="IPR038563">
    <property type="entry name" value="Endonuclease_7_sf"/>
</dbReference>
<evidence type="ECO:0000313" key="3">
    <source>
        <dbReference type="Proteomes" id="UP000178385"/>
    </source>
</evidence>
<reference evidence="2 3" key="1">
    <citation type="journal article" date="2016" name="Nat. Commun.">
        <title>Thousands of microbial genomes shed light on interconnected biogeochemical processes in an aquifer system.</title>
        <authorList>
            <person name="Anantharaman K."/>
            <person name="Brown C.T."/>
            <person name="Hug L.A."/>
            <person name="Sharon I."/>
            <person name="Castelle C.J."/>
            <person name="Probst A.J."/>
            <person name="Thomas B.C."/>
            <person name="Singh A."/>
            <person name="Wilkins M.J."/>
            <person name="Karaoz U."/>
            <person name="Brodie E.L."/>
            <person name="Williams K.H."/>
            <person name="Hubbard S.S."/>
            <person name="Banfield J.F."/>
        </authorList>
    </citation>
    <scope>NUCLEOTIDE SEQUENCE [LARGE SCALE GENOMIC DNA]</scope>
</reference>
<dbReference type="Proteomes" id="UP000178385">
    <property type="component" value="Unassembled WGS sequence"/>
</dbReference>
<dbReference type="InterPro" id="IPR044925">
    <property type="entry name" value="His-Me_finger_sf"/>
</dbReference>
<feature type="compositionally biased region" description="Basic and acidic residues" evidence="1">
    <location>
        <begin position="61"/>
        <end position="70"/>
    </location>
</feature>
<evidence type="ECO:0000256" key="1">
    <source>
        <dbReference type="SAM" id="MobiDB-lite"/>
    </source>
</evidence>
<name>A0A1G1Y3J4_9BACT</name>
<dbReference type="AlphaFoldDB" id="A0A1G1Y3J4"/>
<dbReference type="Pfam" id="PF02945">
    <property type="entry name" value="Endonuclease_7"/>
    <property type="match status" value="1"/>
</dbReference>
<feature type="region of interest" description="Disordered" evidence="1">
    <location>
        <begin position="1"/>
        <end position="34"/>
    </location>
</feature>
<dbReference type="SUPFAM" id="SSF54060">
    <property type="entry name" value="His-Me finger endonucleases"/>
    <property type="match status" value="1"/>
</dbReference>
<accession>A0A1G1Y3J4</accession>
<sequence>MHPLKGRKQTIEHKEKRLKSLRDGGKLKLPRGRYTKERIQKLIDTQRRLGIKPPNHKGKKRSLESIEKGASKRRGIKRPQFSGKNNPMWRGGISTNFKEYMMNYRKHNNEIRAGRKQPEQCEICGVLAKDFKRGLCYDHDHISGAFRGWICTRCNTALGLVKENTETLMALIEYINKHRIKTVNGLA</sequence>
<dbReference type="InterPro" id="IPR004211">
    <property type="entry name" value="Endonuclease_7"/>
</dbReference>
<evidence type="ECO:0000313" key="2">
    <source>
        <dbReference type="EMBL" id="OGY46872.1"/>
    </source>
</evidence>
<dbReference type="EMBL" id="MHIG01000024">
    <property type="protein sequence ID" value="OGY46872.1"/>
    <property type="molecule type" value="Genomic_DNA"/>
</dbReference>
<comment type="caution">
    <text evidence="2">The sequence shown here is derived from an EMBL/GenBank/DDBJ whole genome shotgun (WGS) entry which is preliminary data.</text>
</comment>